<dbReference type="EMBL" id="SRLO01000102">
    <property type="protein sequence ID" value="TNN75549.1"/>
    <property type="molecule type" value="Genomic_DNA"/>
</dbReference>
<evidence type="ECO:0000313" key="1">
    <source>
        <dbReference type="EMBL" id="TNN75549.1"/>
    </source>
</evidence>
<name>A0A4Z2IBY1_9TELE</name>
<protein>
    <submittedName>
        <fullName evidence="1">Uncharacterized protein</fullName>
    </submittedName>
</protein>
<gene>
    <name evidence="1" type="ORF">EYF80_014195</name>
</gene>
<dbReference type="Proteomes" id="UP000314294">
    <property type="component" value="Unassembled WGS sequence"/>
</dbReference>
<proteinExistence type="predicted"/>
<evidence type="ECO:0000313" key="2">
    <source>
        <dbReference type="Proteomes" id="UP000314294"/>
    </source>
</evidence>
<keyword evidence="2" id="KW-1185">Reference proteome</keyword>
<dbReference type="AlphaFoldDB" id="A0A4Z2IBY1"/>
<comment type="caution">
    <text evidence="1">The sequence shown here is derived from an EMBL/GenBank/DDBJ whole genome shotgun (WGS) entry which is preliminary data.</text>
</comment>
<reference evidence="1 2" key="1">
    <citation type="submission" date="2019-03" db="EMBL/GenBank/DDBJ databases">
        <title>First draft genome of Liparis tanakae, snailfish: a comprehensive survey of snailfish specific genes.</title>
        <authorList>
            <person name="Kim W."/>
            <person name="Song I."/>
            <person name="Jeong J.-H."/>
            <person name="Kim D."/>
            <person name="Kim S."/>
            <person name="Ryu S."/>
            <person name="Song J.Y."/>
            <person name="Lee S.K."/>
        </authorList>
    </citation>
    <scope>NUCLEOTIDE SEQUENCE [LARGE SCALE GENOMIC DNA]</scope>
    <source>
        <tissue evidence="1">Muscle</tissue>
    </source>
</reference>
<organism evidence="1 2">
    <name type="scientific">Liparis tanakae</name>
    <name type="common">Tanaka's snailfish</name>
    <dbReference type="NCBI Taxonomy" id="230148"/>
    <lineage>
        <taxon>Eukaryota</taxon>
        <taxon>Metazoa</taxon>
        <taxon>Chordata</taxon>
        <taxon>Craniata</taxon>
        <taxon>Vertebrata</taxon>
        <taxon>Euteleostomi</taxon>
        <taxon>Actinopterygii</taxon>
        <taxon>Neopterygii</taxon>
        <taxon>Teleostei</taxon>
        <taxon>Neoteleostei</taxon>
        <taxon>Acanthomorphata</taxon>
        <taxon>Eupercaria</taxon>
        <taxon>Perciformes</taxon>
        <taxon>Cottioidei</taxon>
        <taxon>Cottales</taxon>
        <taxon>Liparidae</taxon>
        <taxon>Liparis</taxon>
    </lineage>
</organism>
<accession>A0A4Z2IBY1</accession>
<sequence length="175" mass="17924">MSASEISTVPSTLAFLTIRDNRPSTKISTDFLLFSQAGVSDTAVAATGADSTATWTVESTAVAATGAVSTPTWTVKSTAVAATGADSTTTWTVESTAVAATGADSTTNWIVESTAVAATGAVSTTTWAVEHTSIVAFSFIALRMMMILVPMRGLARVFRTITGDDIFAGGSLISK</sequence>